<feature type="region of interest" description="Disordered" evidence="1">
    <location>
        <begin position="219"/>
        <end position="240"/>
    </location>
</feature>
<dbReference type="Pfam" id="PF13263">
    <property type="entry name" value="PHP_C"/>
    <property type="match status" value="1"/>
</dbReference>
<dbReference type="InterPro" id="IPR004013">
    <property type="entry name" value="PHP_dom"/>
</dbReference>
<reference evidence="4" key="1">
    <citation type="journal article" date="2020" name="Appl. Environ. Microbiol.">
        <title>Diazotrophic Anaeromyxobacter Isolates from Soils.</title>
        <authorList>
            <person name="Masuda Y."/>
            <person name="Yamanaka H."/>
            <person name="Xu Z.X."/>
            <person name="Shiratori Y."/>
            <person name="Aono T."/>
            <person name="Amachi S."/>
            <person name="Senoo K."/>
            <person name="Itoh H."/>
        </authorList>
    </citation>
    <scope>NUCLEOTIDE SEQUENCE [LARGE SCALE GENOMIC DNA]</scope>
    <source>
        <strain evidence="4">R267</strain>
    </source>
</reference>
<organism evidence="3 4">
    <name type="scientific">Anaeromyxobacter diazotrophicus</name>
    <dbReference type="NCBI Taxonomy" id="2590199"/>
    <lineage>
        <taxon>Bacteria</taxon>
        <taxon>Pseudomonadati</taxon>
        <taxon>Myxococcota</taxon>
        <taxon>Myxococcia</taxon>
        <taxon>Myxococcales</taxon>
        <taxon>Cystobacterineae</taxon>
        <taxon>Anaeromyxobacteraceae</taxon>
        <taxon>Anaeromyxobacter</taxon>
    </lineage>
</organism>
<evidence type="ECO:0000259" key="2">
    <source>
        <dbReference type="SMART" id="SM00481"/>
    </source>
</evidence>
<dbReference type="InterPro" id="IPR052018">
    <property type="entry name" value="PHP_domain"/>
</dbReference>
<dbReference type="GO" id="GO:0004534">
    <property type="term" value="F:5'-3' RNA exonuclease activity"/>
    <property type="evidence" value="ECO:0007669"/>
    <property type="project" value="TreeGrafter"/>
</dbReference>
<dbReference type="CDD" id="cd07432">
    <property type="entry name" value="PHP_HisPPase"/>
    <property type="match status" value="1"/>
</dbReference>
<comment type="caution">
    <text evidence="3">The sequence shown here is derived from an EMBL/GenBank/DDBJ whole genome shotgun (WGS) entry which is preliminary data.</text>
</comment>
<evidence type="ECO:0000256" key="1">
    <source>
        <dbReference type="SAM" id="MobiDB-lite"/>
    </source>
</evidence>
<dbReference type="PANTHER" id="PTHR42924">
    <property type="entry name" value="EXONUCLEASE"/>
    <property type="match status" value="1"/>
</dbReference>
<dbReference type="SUPFAM" id="SSF89550">
    <property type="entry name" value="PHP domain-like"/>
    <property type="match status" value="1"/>
</dbReference>
<gene>
    <name evidence="3" type="ORF">AMYX_27270</name>
</gene>
<sequence>MLIRLAMLIDLHVHSHHSPGGALAPRDIVRRAKAAGLDGVVVTDVNSLDGLDEVRAAGREEGLLALVGAELVTDHGHYLCYFPDPARVPAPPQMFGTTPWRVRDVVERVRQLGGAVVAAHPYDKSIERPSGDFIFSLEGLTAVEGLCARRKGPANDLAVEAADHMSLPCVGGSGAHDTLDDVGKAATLFREPVATEADLVRQLLAGHVFCVAVGVTPQEPARGGRDRGGERRRGGGRERR</sequence>
<dbReference type="Pfam" id="PF02811">
    <property type="entry name" value="PHP"/>
    <property type="match status" value="1"/>
</dbReference>
<keyword evidence="4" id="KW-1185">Reference proteome</keyword>
<dbReference type="GO" id="GO:0035312">
    <property type="term" value="F:5'-3' DNA exonuclease activity"/>
    <property type="evidence" value="ECO:0007669"/>
    <property type="project" value="TreeGrafter"/>
</dbReference>
<dbReference type="EMBL" id="BJTG01000006">
    <property type="protein sequence ID" value="GEJ57986.1"/>
    <property type="molecule type" value="Genomic_DNA"/>
</dbReference>
<feature type="compositionally biased region" description="Basic and acidic residues" evidence="1">
    <location>
        <begin position="222"/>
        <end position="240"/>
    </location>
</feature>
<dbReference type="SMART" id="SM00481">
    <property type="entry name" value="POLIIIAc"/>
    <property type="match status" value="1"/>
</dbReference>
<dbReference type="AlphaFoldDB" id="A0A7I9VNJ6"/>
<dbReference type="Gene3D" id="3.20.20.140">
    <property type="entry name" value="Metal-dependent hydrolases"/>
    <property type="match status" value="1"/>
</dbReference>
<name>A0A7I9VNJ6_9BACT</name>
<dbReference type="Proteomes" id="UP000503640">
    <property type="component" value="Unassembled WGS sequence"/>
</dbReference>
<dbReference type="RefSeq" id="WP_235969627.1">
    <property type="nucleotide sequence ID" value="NZ_BJTG01000006.1"/>
</dbReference>
<dbReference type="PANTHER" id="PTHR42924:SF3">
    <property type="entry name" value="POLYMERASE_HISTIDINOL PHOSPHATASE N-TERMINAL DOMAIN-CONTAINING PROTEIN"/>
    <property type="match status" value="1"/>
</dbReference>
<feature type="domain" description="Polymerase/histidinol phosphatase N-terminal" evidence="2">
    <location>
        <begin position="9"/>
        <end position="75"/>
    </location>
</feature>
<evidence type="ECO:0000313" key="4">
    <source>
        <dbReference type="Proteomes" id="UP000503640"/>
    </source>
</evidence>
<accession>A0A7I9VNJ6</accession>
<dbReference type="InterPro" id="IPR016195">
    <property type="entry name" value="Pol/histidinol_Pase-like"/>
</dbReference>
<evidence type="ECO:0000313" key="3">
    <source>
        <dbReference type="EMBL" id="GEJ57986.1"/>
    </source>
</evidence>
<proteinExistence type="predicted"/>
<protein>
    <submittedName>
        <fullName evidence="3">Histidinol-phosphatase</fullName>
    </submittedName>
</protein>
<dbReference type="InterPro" id="IPR003141">
    <property type="entry name" value="Pol/His_phosphatase_N"/>
</dbReference>